<organism evidence="7 8">
    <name type="scientific">Pusillimonas noertemannii</name>
    <dbReference type="NCBI Taxonomy" id="305977"/>
    <lineage>
        <taxon>Bacteria</taxon>
        <taxon>Pseudomonadati</taxon>
        <taxon>Pseudomonadota</taxon>
        <taxon>Betaproteobacteria</taxon>
        <taxon>Burkholderiales</taxon>
        <taxon>Alcaligenaceae</taxon>
        <taxon>Pusillimonas</taxon>
    </lineage>
</organism>
<dbReference type="PROSITE" id="PS51352">
    <property type="entry name" value="THIOREDOXIN_2"/>
    <property type="match status" value="1"/>
</dbReference>
<keyword evidence="5" id="KW-0732">Signal</keyword>
<dbReference type="EMBL" id="QEKO01000004">
    <property type="protein sequence ID" value="PVY61264.1"/>
    <property type="molecule type" value="Genomic_DNA"/>
</dbReference>
<keyword evidence="2 3" id="KW-0186">Copper</keyword>
<dbReference type="InterPro" id="IPR036249">
    <property type="entry name" value="Thioredoxin-like_sf"/>
</dbReference>
<proteinExistence type="inferred from homology"/>
<dbReference type="AlphaFoldDB" id="A0A2U1CJW2"/>
<feature type="signal peptide" evidence="5">
    <location>
        <begin position="1"/>
        <end position="26"/>
    </location>
</feature>
<dbReference type="InterPro" id="IPR003782">
    <property type="entry name" value="SCO1/SenC"/>
</dbReference>
<evidence type="ECO:0000256" key="3">
    <source>
        <dbReference type="PIRSR" id="PIRSR603782-1"/>
    </source>
</evidence>
<dbReference type="Pfam" id="PF02630">
    <property type="entry name" value="SCO1-SenC"/>
    <property type="match status" value="1"/>
</dbReference>
<evidence type="ECO:0000256" key="5">
    <source>
        <dbReference type="SAM" id="SignalP"/>
    </source>
</evidence>
<feature type="binding site" evidence="3">
    <location>
        <position position="117"/>
    </location>
    <ligand>
        <name>Cu cation</name>
        <dbReference type="ChEBI" id="CHEBI:23378"/>
    </ligand>
</feature>
<feature type="disulfide bond" description="Redox-active" evidence="4">
    <location>
        <begin position="117"/>
        <end position="121"/>
    </location>
</feature>
<dbReference type="OrthoDB" id="9790194at2"/>
<reference evidence="7 8" key="1">
    <citation type="submission" date="2018-04" db="EMBL/GenBank/DDBJ databases">
        <title>Genomic Encyclopedia of Type Strains, Phase IV (KMG-IV): sequencing the most valuable type-strain genomes for metagenomic binning, comparative biology and taxonomic classification.</title>
        <authorList>
            <person name="Goeker M."/>
        </authorList>
    </citation>
    <scope>NUCLEOTIDE SEQUENCE [LARGE SCALE GENOMIC DNA]</scope>
    <source>
        <strain evidence="7 8">DSM 10065</strain>
    </source>
</reference>
<name>A0A2U1CJW2_9BURK</name>
<feature type="domain" description="Thioredoxin" evidence="6">
    <location>
        <begin position="79"/>
        <end position="243"/>
    </location>
</feature>
<keyword evidence="8" id="KW-1185">Reference proteome</keyword>
<dbReference type="CDD" id="cd02968">
    <property type="entry name" value="SCO"/>
    <property type="match status" value="1"/>
</dbReference>
<gene>
    <name evidence="7" type="ORF">C7440_2814</name>
</gene>
<dbReference type="FunFam" id="3.40.30.10:FF:000013">
    <property type="entry name" value="Blast:Protein SCO1 homolog, mitochondrial"/>
    <property type="match status" value="1"/>
</dbReference>
<dbReference type="PROSITE" id="PS51257">
    <property type="entry name" value="PROKAR_LIPOPROTEIN"/>
    <property type="match status" value="1"/>
</dbReference>
<dbReference type="SUPFAM" id="SSF52833">
    <property type="entry name" value="Thioredoxin-like"/>
    <property type="match status" value="1"/>
</dbReference>
<protein>
    <submittedName>
        <fullName evidence="7">Protein SCO1/2</fullName>
    </submittedName>
</protein>
<dbReference type="PANTHER" id="PTHR12151:SF25">
    <property type="entry name" value="LINALOOL DEHYDRATASE_ISOMERASE DOMAIN-CONTAINING PROTEIN"/>
    <property type="match status" value="1"/>
</dbReference>
<feature type="binding site" evidence="3">
    <location>
        <position position="208"/>
    </location>
    <ligand>
        <name>Cu cation</name>
        <dbReference type="ChEBI" id="CHEBI:23378"/>
    </ligand>
</feature>
<dbReference type="GO" id="GO:0046872">
    <property type="term" value="F:metal ion binding"/>
    <property type="evidence" value="ECO:0007669"/>
    <property type="project" value="UniProtKB-KW"/>
</dbReference>
<keyword evidence="3" id="KW-0479">Metal-binding</keyword>
<feature type="chain" id="PRO_5015562793" evidence="5">
    <location>
        <begin position="27"/>
        <end position="243"/>
    </location>
</feature>
<evidence type="ECO:0000256" key="4">
    <source>
        <dbReference type="PIRSR" id="PIRSR603782-2"/>
    </source>
</evidence>
<evidence type="ECO:0000259" key="6">
    <source>
        <dbReference type="PROSITE" id="PS51352"/>
    </source>
</evidence>
<evidence type="ECO:0000313" key="8">
    <source>
        <dbReference type="Proteomes" id="UP000246145"/>
    </source>
</evidence>
<comment type="caution">
    <text evidence="7">The sequence shown here is derived from an EMBL/GenBank/DDBJ whole genome shotgun (WGS) entry which is preliminary data.</text>
</comment>
<keyword evidence="4" id="KW-1015">Disulfide bond</keyword>
<evidence type="ECO:0000313" key="7">
    <source>
        <dbReference type="EMBL" id="PVY61264.1"/>
    </source>
</evidence>
<dbReference type="Proteomes" id="UP000246145">
    <property type="component" value="Unassembled WGS sequence"/>
</dbReference>
<comment type="similarity">
    <text evidence="1">Belongs to the SCO1/2 family.</text>
</comment>
<dbReference type="PANTHER" id="PTHR12151">
    <property type="entry name" value="ELECTRON TRANSPORT PROTIN SCO1/SENC FAMILY MEMBER"/>
    <property type="match status" value="1"/>
</dbReference>
<evidence type="ECO:0000256" key="2">
    <source>
        <dbReference type="ARBA" id="ARBA00023008"/>
    </source>
</evidence>
<accession>A0A2U1CJW2</accession>
<dbReference type="Gene3D" id="3.40.30.10">
    <property type="entry name" value="Glutaredoxin"/>
    <property type="match status" value="1"/>
</dbReference>
<sequence length="243" mass="25641">MSRVSLPAAFALCACAAALSLAPALASPAASLKAATAILASSSVTESGAADAPAAGKNEAAGLASDASQPNADTFIRRIRGFLPDLRFSLEGAQGKTVTQDAFEGKVVLLFFGYASCPDICPTTMAQLSQVVNNLGKQADQVQIVFISVDPHRDTPDVLQSYVSAFNDHAIGLTGNERQIADVARRYRVAYQIEKPSGSDPKNYEVTHGRGIYIFDQKGRARFLASDSESIDTLTASVRELLG</sequence>
<dbReference type="STRING" id="1231391.GCA_000308195_01008"/>
<evidence type="ECO:0000256" key="1">
    <source>
        <dbReference type="ARBA" id="ARBA00010996"/>
    </source>
</evidence>
<dbReference type="RefSeq" id="WP_017523376.1">
    <property type="nucleotide sequence ID" value="NZ_JACCEX010000004.1"/>
</dbReference>
<dbReference type="InterPro" id="IPR013766">
    <property type="entry name" value="Thioredoxin_domain"/>
</dbReference>
<feature type="binding site" evidence="3">
    <location>
        <position position="121"/>
    </location>
    <ligand>
        <name>Cu cation</name>
        <dbReference type="ChEBI" id="CHEBI:23378"/>
    </ligand>
</feature>